<evidence type="ECO:0000313" key="5">
    <source>
        <dbReference type="Proteomes" id="UP000198541"/>
    </source>
</evidence>
<keyword evidence="5" id="KW-1185">Reference proteome</keyword>
<feature type="transmembrane region" description="Helical" evidence="2">
    <location>
        <begin position="106"/>
        <end position="124"/>
    </location>
</feature>
<evidence type="ECO:0000256" key="1">
    <source>
        <dbReference type="SAM" id="MobiDB-lite"/>
    </source>
</evidence>
<feature type="transmembrane region" description="Helical" evidence="2">
    <location>
        <begin position="79"/>
        <end position="100"/>
    </location>
</feature>
<keyword evidence="2" id="KW-1133">Transmembrane helix</keyword>
<keyword evidence="2" id="KW-0812">Transmembrane</keyword>
<gene>
    <name evidence="3" type="ORF">SAMN04487766_11354</name>
    <name evidence="4" type="ORF">SAMN05216355_101637</name>
</gene>
<evidence type="ECO:0000313" key="4">
    <source>
        <dbReference type="EMBL" id="SDN30027.1"/>
    </source>
</evidence>
<dbReference type="Proteomes" id="UP000198541">
    <property type="component" value="Unassembled WGS sequence"/>
</dbReference>
<dbReference type="AlphaFoldDB" id="A0A1G9YL46"/>
<dbReference type="Proteomes" id="UP000199671">
    <property type="component" value="Unassembled WGS sequence"/>
</dbReference>
<evidence type="ECO:0000256" key="2">
    <source>
        <dbReference type="SAM" id="Phobius"/>
    </source>
</evidence>
<name>A0A1G9YL46_9ACTO</name>
<reference evidence="3 6" key="2">
    <citation type="submission" date="2016-10" db="EMBL/GenBank/DDBJ databases">
        <authorList>
            <person name="de Groot N.N."/>
        </authorList>
    </citation>
    <scope>NUCLEOTIDE SEQUENCE [LARGE SCALE GENOMIC DNA]</scope>
    <source>
        <strain evidence="4">DSM 27982</strain>
        <strain evidence="3 6">KPR-7B</strain>
    </source>
</reference>
<evidence type="ECO:0000313" key="6">
    <source>
        <dbReference type="Proteomes" id="UP000199671"/>
    </source>
</evidence>
<dbReference type="RefSeq" id="WP_092533112.1">
    <property type="nucleotide sequence ID" value="NZ_FNHU01000013.1"/>
</dbReference>
<organism evidence="3 6">
    <name type="scientific">Actinomyces ruminicola</name>
    <dbReference type="NCBI Taxonomy" id="332524"/>
    <lineage>
        <taxon>Bacteria</taxon>
        <taxon>Bacillati</taxon>
        <taxon>Actinomycetota</taxon>
        <taxon>Actinomycetes</taxon>
        <taxon>Actinomycetales</taxon>
        <taxon>Actinomycetaceae</taxon>
        <taxon>Actinomyces</taxon>
    </lineage>
</organism>
<protein>
    <submittedName>
        <fullName evidence="3">Uncharacterized protein</fullName>
    </submittedName>
</protein>
<reference evidence="5" key="1">
    <citation type="submission" date="2016-10" db="EMBL/GenBank/DDBJ databases">
        <authorList>
            <person name="Varghese N."/>
            <person name="Submissions S."/>
        </authorList>
    </citation>
    <scope>NUCLEOTIDE SEQUENCE [LARGE SCALE GENOMIC DNA]</scope>
    <source>
        <strain evidence="5">DSM 27982</strain>
    </source>
</reference>
<feature type="transmembrane region" description="Helical" evidence="2">
    <location>
        <begin position="12"/>
        <end position="31"/>
    </location>
</feature>
<accession>A0A1G9YL46</accession>
<evidence type="ECO:0000313" key="3">
    <source>
        <dbReference type="EMBL" id="SDN09908.1"/>
    </source>
</evidence>
<feature type="region of interest" description="Disordered" evidence="1">
    <location>
        <begin position="128"/>
        <end position="151"/>
    </location>
</feature>
<dbReference type="EMBL" id="FNHU01000013">
    <property type="protein sequence ID" value="SDN09908.1"/>
    <property type="molecule type" value="Genomic_DNA"/>
</dbReference>
<feature type="transmembrane region" description="Helical" evidence="2">
    <location>
        <begin position="43"/>
        <end position="67"/>
    </location>
</feature>
<sequence length="151" mass="15244">MGHDTTLVPGNLVAVAALGTAGIVALPHLPLPLDGSIHLGSLLAVRVLLFADAAWAFVASIIGMALLERRGGIDRGLAVAHVVAYAFFIPAGVVCVHVFGGHAFDAALVETLVAGVVGVLASLARGGTSTMPQGGRSWGDQGEKLGGGLRY</sequence>
<dbReference type="EMBL" id="FNIM01000001">
    <property type="protein sequence ID" value="SDN30027.1"/>
    <property type="molecule type" value="Genomic_DNA"/>
</dbReference>
<keyword evidence="2" id="KW-0472">Membrane</keyword>
<proteinExistence type="predicted"/>
<dbReference type="STRING" id="332524.SAMN04487766_11354"/>
<dbReference type="OrthoDB" id="10000961at2"/>